<proteinExistence type="predicted"/>
<keyword evidence="2" id="KW-1185">Reference proteome</keyword>
<dbReference type="EMBL" id="JBEPSM010000002">
    <property type="protein sequence ID" value="MET4634894.1"/>
    <property type="molecule type" value="Genomic_DNA"/>
</dbReference>
<protein>
    <submittedName>
        <fullName evidence="1">Uncharacterized protein</fullName>
    </submittedName>
</protein>
<evidence type="ECO:0000313" key="1">
    <source>
        <dbReference type="EMBL" id="MET4634894.1"/>
    </source>
</evidence>
<dbReference type="RefSeq" id="WP_354551981.1">
    <property type="nucleotide sequence ID" value="NZ_JBEPSM010000002.1"/>
</dbReference>
<reference evidence="1 2" key="1">
    <citation type="submission" date="2024-06" db="EMBL/GenBank/DDBJ databases">
        <title>Sorghum-associated microbial communities from plants grown in Nebraska, USA.</title>
        <authorList>
            <person name="Schachtman D."/>
        </authorList>
    </citation>
    <scope>NUCLEOTIDE SEQUENCE [LARGE SCALE GENOMIC DNA]</scope>
    <source>
        <strain evidence="1 2">3207</strain>
    </source>
</reference>
<accession>A0ABV2R0U4</accession>
<evidence type="ECO:0000313" key="2">
    <source>
        <dbReference type="Proteomes" id="UP001549321"/>
    </source>
</evidence>
<sequence length="146" mass="15247">MASPIDTPLLAYQLHGELLLISYSLRPSDPAFGTTQFLGAHFSHKSSDLVVGGPGAAHPIGGDVIISPTVGAVVTVSLDAAENFFVEYKIDFSGNVRKGSVAVPPGAHVPFMLNAKPFELGETLANRCAVLQGTLSATKRSAPLTF</sequence>
<comment type="caution">
    <text evidence="1">The sequence shown here is derived from an EMBL/GenBank/DDBJ whole genome shotgun (WGS) entry which is preliminary data.</text>
</comment>
<dbReference type="Proteomes" id="UP001549321">
    <property type="component" value="Unassembled WGS sequence"/>
</dbReference>
<name>A0ABV2R0U4_9HYPH</name>
<gene>
    <name evidence="1" type="ORF">ABIE08_002840</name>
</gene>
<organism evidence="1 2">
    <name type="scientific">Kaistia defluvii</name>
    <dbReference type="NCBI Taxonomy" id="410841"/>
    <lineage>
        <taxon>Bacteria</taxon>
        <taxon>Pseudomonadati</taxon>
        <taxon>Pseudomonadota</taxon>
        <taxon>Alphaproteobacteria</taxon>
        <taxon>Hyphomicrobiales</taxon>
        <taxon>Kaistiaceae</taxon>
        <taxon>Kaistia</taxon>
    </lineage>
</organism>